<dbReference type="GO" id="GO:0006089">
    <property type="term" value="P:lactate metabolic process"/>
    <property type="evidence" value="ECO:0007669"/>
    <property type="project" value="TreeGrafter"/>
</dbReference>
<dbReference type="AlphaFoldDB" id="A0A9P5C0T2"/>
<reference evidence="4" key="1">
    <citation type="submission" date="2019-04" db="EMBL/GenBank/DDBJ databases">
        <title>Sequencing of skin fungus with MAO and IRED activity.</title>
        <authorList>
            <person name="Marsaioli A.J."/>
            <person name="Bonatto J.M.C."/>
            <person name="Reis Junior O."/>
        </authorList>
    </citation>
    <scope>NUCLEOTIDE SEQUENCE</scope>
    <source>
        <strain evidence="4">28M1</strain>
    </source>
</reference>
<comment type="cofactor">
    <cofactor evidence="1">
        <name>FMN</name>
        <dbReference type="ChEBI" id="CHEBI:58210"/>
    </cofactor>
</comment>
<dbReference type="Proteomes" id="UP000758155">
    <property type="component" value="Unassembled WGS sequence"/>
</dbReference>
<evidence type="ECO:0000256" key="1">
    <source>
        <dbReference type="ARBA" id="ARBA00001917"/>
    </source>
</evidence>
<dbReference type="PANTHER" id="PTHR10578:SF101">
    <property type="entry name" value="L-LACTATE DEHYDROGENASE (CYTOCHROME B2)"/>
    <property type="match status" value="1"/>
</dbReference>
<dbReference type="PANTHER" id="PTHR10578">
    <property type="entry name" value="S -2-HYDROXY-ACID OXIDASE-RELATED"/>
    <property type="match status" value="1"/>
</dbReference>
<feature type="domain" description="FMN hydroxy acid dehydrogenase" evidence="3">
    <location>
        <begin position="1"/>
        <end position="172"/>
    </location>
</feature>
<accession>A0A9P5C0T2</accession>
<evidence type="ECO:0000256" key="2">
    <source>
        <dbReference type="ARBA" id="ARBA00023002"/>
    </source>
</evidence>
<sequence length="204" mass="21960">MAGPKEKSVSEQISGYQATNLTWDDIAFVRQHTHLPIIVKGVQSVEDVQLCVEHGAQGVILSNHGGRQADYAPAPIDVLYELRELRPDLFSQIEVMVDGGVRTGADVVKALALGAKAVGIGRPILYANGTHGEDGVARVLQILQEEITNTMRNIGANTVDDLKPEMVGPIGPWVGRNRPSYAPNPALAQIERDIDALGQQAVQL</sequence>
<protein>
    <submittedName>
        <fullName evidence="4">Cytochrome b2, mitochondrial</fullName>
    </submittedName>
</protein>
<keyword evidence="5" id="KW-1185">Reference proteome</keyword>
<dbReference type="PROSITE" id="PS51349">
    <property type="entry name" value="FMN_HYDROXY_ACID_DH_2"/>
    <property type="match status" value="1"/>
</dbReference>
<dbReference type="InterPro" id="IPR008259">
    <property type="entry name" value="FMN_hydac_DH_AS"/>
</dbReference>
<evidence type="ECO:0000313" key="5">
    <source>
        <dbReference type="Proteomes" id="UP000758155"/>
    </source>
</evidence>
<evidence type="ECO:0000259" key="3">
    <source>
        <dbReference type="PROSITE" id="PS51349"/>
    </source>
</evidence>
<dbReference type="SUPFAM" id="SSF51395">
    <property type="entry name" value="FMN-linked oxidoreductases"/>
    <property type="match status" value="1"/>
</dbReference>
<gene>
    <name evidence="4" type="primary">CYB2</name>
    <name evidence="4" type="ORF">E8E12_007858</name>
</gene>
<comment type="caution">
    <text evidence="4">The sequence shown here is derived from an EMBL/GenBank/DDBJ whole genome shotgun (WGS) entry which is preliminary data.</text>
</comment>
<proteinExistence type="predicted"/>
<dbReference type="PROSITE" id="PS00557">
    <property type="entry name" value="FMN_HYDROXY_ACID_DH_1"/>
    <property type="match status" value="1"/>
</dbReference>
<organism evidence="4 5">
    <name type="scientific">Didymella heteroderae</name>
    <dbReference type="NCBI Taxonomy" id="1769908"/>
    <lineage>
        <taxon>Eukaryota</taxon>
        <taxon>Fungi</taxon>
        <taxon>Dikarya</taxon>
        <taxon>Ascomycota</taxon>
        <taxon>Pezizomycotina</taxon>
        <taxon>Dothideomycetes</taxon>
        <taxon>Pleosporomycetidae</taxon>
        <taxon>Pleosporales</taxon>
        <taxon>Pleosporineae</taxon>
        <taxon>Didymellaceae</taxon>
        <taxon>Didymella</taxon>
    </lineage>
</organism>
<dbReference type="InterPro" id="IPR000262">
    <property type="entry name" value="FMN-dep_DH"/>
</dbReference>
<dbReference type="EMBL" id="SWKV01000029">
    <property type="protein sequence ID" value="KAF3039764.1"/>
    <property type="molecule type" value="Genomic_DNA"/>
</dbReference>
<dbReference type="Pfam" id="PF01070">
    <property type="entry name" value="FMN_dh"/>
    <property type="match status" value="1"/>
</dbReference>
<dbReference type="InterPro" id="IPR037396">
    <property type="entry name" value="FMN_HAD"/>
</dbReference>
<dbReference type="OrthoDB" id="1925334at2759"/>
<keyword evidence="2" id="KW-0560">Oxidoreductase</keyword>
<evidence type="ECO:0000313" key="4">
    <source>
        <dbReference type="EMBL" id="KAF3039764.1"/>
    </source>
</evidence>
<dbReference type="InterPro" id="IPR013785">
    <property type="entry name" value="Aldolase_TIM"/>
</dbReference>
<dbReference type="GO" id="GO:0004460">
    <property type="term" value="F:L-lactate dehydrogenase (cytochrome) activity"/>
    <property type="evidence" value="ECO:0007669"/>
    <property type="project" value="TreeGrafter"/>
</dbReference>
<name>A0A9P5C0T2_9PLEO</name>
<dbReference type="Gene3D" id="3.20.20.70">
    <property type="entry name" value="Aldolase class I"/>
    <property type="match status" value="1"/>
</dbReference>